<evidence type="ECO:0000313" key="1">
    <source>
        <dbReference type="EMBL" id="MCI4390260.1"/>
    </source>
</evidence>
<keyword evidence="2" id="KW-1185">Reference proteome</keyword>
<evidence type="ECO:0000313" key="2">
    <source>
        <dbReference type="Proteomes" id="UP000829447"/>
    </source>
</evidence>
<accession>A0ACC5XGL5</accession>
<protein>
    <submittedName>
        <fullName evidence="1">Uncharacterized protein</fullName>
    </submittedName>
</protein>
<organism evidence="1 2">
    <name type="scientific">Pangasianodon gigas</name>
    <name type="common">Mekong giant catfish</name>
    <name type="synonym">Pangasius gigas</name>
    <dbReference type="NCBI Taxonomy" id="30993"/>
    <lineage>
        <taxon>Eukaryota</taxon>
        <taxon>Metazoa</taxon>
        <taxon>Chordata</taxon>
        <taxon>Craniata</taxon>
        <taxon>Vertebrata</taxon>
        <taxon>Euteleostomi</taxon>
        <taxon>Actinopterygii</taxon>
        <taxon>Neopterygii</taxon>
        <taxon>Teleostei</taxon>
        <taxon>Ostariophysi</taxon>
        <taxon>Siluriformes</taxon>
        <taxon>Pangasiidae</taxon>
        <taxon>Pangasianodon</taxon>
    </lineage>
</organism>
<comment type="caution">
    <text evidence="1">The sequence shown here is derived from an EMBL/GenBank/DDBJ whole genome shotgun (WGS) entry which is preliminary data.</text>
</comment>
<name>A0ACC5XGL5_PANGG</name>
<dbReference type="EMBL" id="CM040473">
    <property type="protein sequence ID" value="MCI4390260.1"/>
    <property type="molecule type" value="Genomic_DNA"/>
</dbReference>
<dbReference type="Proteomes" id="UP000829447">
    <property type="component" value="Linkage Group LG20"/>
</dbReference>
<sequence>MVTVKTSCFLSRDTPRLPIGGSFGLGVVERRWRRVAVFSKRHLEAEEAAEAPGWDQDLRYRVEEDRAWLLERLQEGWDPRGRRIQCTVPRCLGLDTR</sequence>
<proteinExistence type="predicted"/>
<reference evidence="1 2" key="1">
    <citation type="journal article" date="2022" name="bioRxiv">
        <title>An ancient truncated duplication of the anti-Mullerian hormone receptor type 2 gene is a potential conserved master sex determinant in the Pangasiidae catfish family.</title>
        <authorList>
            <person name="Wen M."/>
            <person name="Pan Q."/>
            <person name="Jouanno E."/>
            <person name="Montfort J."/>
            <person name="Zahm M."/>
            <person name="Cabau C."/>
            <person name="Klopp C."/>
            <person name="Iampietro C."/>
            <person name="Roques C."/>
            <person name="Bouchez O."/>
            <person name="Castinel A."/>
            <person name="Donnadieu C."/>
            <person name="Parrinello H."/>
            <person name="Poncet C."/>
            <person name="Belmonte E."/>
            <person name="Gautier V."/>
            <person name="Avarre J.-C."/>
            <person name="Dugue R."/>
            <person name="Gustiano R."/>
            <person name="Ha T.T.T."/>
            <person name="Campet M."/>
            <person name="Sriphairoj K."/>
            <person name="Ribolli J."/>
            <person name="de Almeida F.L."/>
            <person name="Desvignes T."/>
            <person name="Postlethwait J.H."/>
            <person name="Bucao C.F."/>
            <person name="Robinson-Rechavi M."/>
            <person name="Bobe J."/>
            <person name="Herpin A."/>
            <person name="Guiguen Y."/>
        </authorList>
    </citation>
    <scope>NUCLEOTIDE SEQUENCE [LARGE SCALE GENOMIC DNA]</scope>
    <source>
        <strain evidence="1">YG-Dec2019</strain>
    </source>
</reference>
<gene>
    <name evidence="1" type="ORF">PGIGA_G00120610</name>
</gene>